<reference evidence="2" key="1">
    <citation type="journal article" date="2015" name="Genome Announc.">
        <title>Genome sequence of the AIDS-associated pathogen Penicillium marneffei (ATCC18224) and its near taxonomic relative Talaromyces stipitatus (ATCC10500).</title>
        <authorList>
            <person name="Nierman W.C."/>
            <person name="Fedorova-Abrams N.D."/>
            <person name="Andrianopoulos A."/>
        </authorList>
    </citation>
    <scope>NUCLEOTIDE SEQUENCE [LARGE SCALE GENOMIC DNA]</scope>
    <source>
        <strain evidence="2">ATCC 10500 / CBS 375.48 / QM 6759 / NRRL 1006</strain>
    </source>
</reference>
<name>B8M475_TALSN</name>
<evidence type="ECO:0000313" key="1">
    <source>
        <dbReference type="EMBL" id="EED20818.1"/>
    </source>
</evidence>
<dbReference type="VEuPathDB" id="FungiDB:TSTA_040120"/>
<evidence type="ECO:0000313" key="2">
    <source>
        <dbReference type="Proteomes" id="UP000001745"/>
    </source>
</evidence>
<dbReference type="EMBL" id="EQ962654">
    <property type="protein sequence ID" value="EED20818.1"/>
    <property type="molecule type" value="Genomic_DNA"/>
</dbReference>
<dbReference type="InParanoid" id="B8M475"/>
<accession>B8M475</accession>
<sequence length="164" mass="18893">MPPTTDYSKSFDPTDKDAKTIEKYIIAQIEDYTDLYNEDLWNTFREDFSTWTEGAFRIAPLKTLINLPKGRQYAATTLSETIAKLEQHEWTESEVIYHVQRHGIFSSPNIELTYGPAIRRLQATTPKAPQQAIHSEPQATTISYRMILQSQRNKERDTTPTPIA</sequence>
<keyword evidence="2" id="KW-1185">Reference proteome</keyword>
<dbReference type="GeneID" id="8109771"/>
<dbReference type="HOGENOM" id="CLU_1620183_0_0_1"/>
<dbReference type="AlphaFoldDB" id="B8M475"/>
<protein>
    <submittedName>
        <fullName evidence="1">Uncharacterized protein</fullName>
    </submittedName>
</protein>
<dbReference type="RefSeq" id="XP_002481252.1">
    <property type="nucleotide sequence ID" value="XM_002481207.1"/>
</dbReference>
<dbReference type="Proteomes" id="UP000001745">
    <property type="component" value="Unassembled WGS sequence"/>
</dbReference>
<organism evidence="1 2">
    <name type="scientific">Talaromyces stipitatus (strain ATCC 10500 / CBS 375.48 / QM 6759 / NRRL 1006)</name>
    <name type="common">Penicillium stipitatum</name>
    <dbReference type="NCBI Taxonomy" id="441959"/>
    <lineage>
        <taxon>Eukaryota</taxon>
        <taxon>Fungi</taxon>
        <taxon>Dikarya</taxon>
        <taxon>Ascomycota</taxon>
        <taxon>Pezizomycotina</taxon>
        <taxon>Eurotiomycetes</taxon>
        <taxon>Eurotiomycetidae</taxon>
        <taxon>Eurotiales</taxon>
        <taxon>Trichocomaceae</taxon>
        <taxon>Talaromyces</taxon>
        <taxon>Talaromyces sect. Talaromyces</taxon>
    </lineage>
</organism>
<dbReference type="PhylomeDB" id="B8M475"/>
<proteinExistence type="predicted"/>
<gene>
    <name evidence="1" type="ORF">TSTA_040120</name>
</gene>